<keyword evidence="4" id="KW-0418">Kinase</keyword>
<dbReference type="Pfam" id="PF02816">
    <property type="entry name" value="Alpha_kinase"/>
    <property type="match status" value="1"/>
</dbReference>
<feature type="domain" description="Alpha-type protein kinase" evidence="6">
    <location>
        <begin position="18"/>
        <end position="294"/>
    </location>
</feature>
<dbReference type="Gene3D" id="3.20.200.10">
    <property type="entry name" value="MHCK/EF2 kinase"/>
    <property type="match status" value="1"/>
</dbReference>
<dbReference type="SMART" id="SM00811">
    <property type="entry name" value="Alpha_kinase"/>
    <property type="match status" value="1"/>
</dbReference>
<dbReference type="InterPro" id="IPR000668">
    <property type="entry name" value="Peptidase_C1A_C"/>
</dbReference>
<evidence type="ECO:0000313" key="7">
    <source>
        <dbReference type="EMBL" id="CAE7226055.1"/>
    </source>
</evidence>
<evidence type="ECO:0000256" key="4">
    <source>
        <dbReference type="ARBA" id="ARBA00022777"/>
    </source>
</evidence>
<dbReference type="GO" id="GO:0005524">
    <property type="term" value="F:ATP binding"/>
    <property type="evidence" value="ECO:0007669"/>
    <property type="project" value="UniProtKB-KW"/>
</dbReference>
<dbReference type="EMBL" id="CAJNDS010000659">
    <property type="protein sequence ID" value="CAE7226055.1"/>
    <property type="molecule type" value="Genomic_DNA"/>
</dbReference>
<dbReference type="GO" id="GO:0004674">
    <property type="term" value="F:protein serine/threonine kinase activity"/>
    <property type="evidence" value="ECO:0007669"/>
    <property type="project" value="UniProtKB-KW"/>
</dbReference>
<dbReference type="Pfam" id="PF00112">
    <property type="entry name" value="Peptidase_C1"/>
    <property type="match status" value="1"/>
</dbReference>
<evidence type="ECO:0000259" key="6">
    <source>
        <dbReference type="PROSITE" id="PS51158"/>
    </source>
</evidence>
<gene>
    <name evidence="7" type="primary">ak1</name>
    <name evidence="7" type="ORF">SNAT2548_LOCUS8767</name>
</gene>
<keyword evidence="5" id="KW-0067">ATP-binding</keyword>
<dbReference type="Proteomes" id="UP000604046">
    <property type="component" value="Unassembled WGS sequence"/>
</dbReference>
<proteinExistence type="predicted"/>
<name>A0A812KE17_9DINO</name>
<accession>A0A812KE17</accession>
<dbReference type="AlphaFoldDB" id="A0A812KE17"/>
<dbReference type="SUPFAM" id="SSF54001">
    <property type="entry name" value="Cysteine proteinases"/>
    <property type="match status" value="1"/>
</dbReference>
<keyword evidence="3" id="KW-0547">Nucleotide-binding</keyword>
<keyword evidence="1" id="KW-0723">Serine/threonine-protein kinase</keyword>
<evidence type="ECO:0000313" key="8">
    <source>
        <dbReference type="Proteomes" id="UP000604046"/>
    </source>
</evidence>
<dbReference type="CDD" id="cd04515">
    <property type="entry name" value="Alpha_kinase"/>
    <property type="match status" value="1"/>
</dbReference>
<evidence type="ECO:0000256" key="3">
    <source>
        <dbReference type="ARBA" id="ARBA00022741"/>
    </source>
</evidence>
<dbReference type="OrthoDB" id="301415at2759"/>
<dbReference type="InterPro" id="IPR011009">
    <property type="entry name" value="Kinase-like_dom_sf"/>
</dbReference>
<evidence type="ECO:0000256" key="2">
    <source>
        <dbReference type="ARBA" id="ARBA00022679"/>
    </source>
</evidence>
<reference evidence="7" key="1">
    <citation type="submission" date="2021-02" db="EMBL/GenBank/DDBJ databases">
        <authorList>
            <person name="Dougan E. K."/>
            <person name="Rhodes N."/>
            <person name="Thang M."/>
            <person name="Chan C."/>
        </authorList>
    </citation>
    <scope>NUCLEOTIDE SEQUENCE</scope>
</reference>
<dbReference type="Gene3D" id="3.90.70.10">
    <property type="entry name" value="Cysteine proteinases"/>
    <property type="match status" value="1"/>
</dbReference>
<dbReference type="PROSITE" id="PS51158">
    <property type="entry name" value="ALPHA_KINASE"/>
    <property type="match status" value="1"/>
</dbReference>
<dbReference type="InterPro" id="IPR038765">
    <property type="entry name" value="Papain-like_cys_pep_sf"/>
</dbReference>
<dbReference type="InterPro" id="IPR004166">
    <property type="entry name" value="a-kinase_dom"/>
</dbReference>
<keyword evidence="2" id="KW-0808">Transferase</keyword>
<protein>
    <submittedName>
        <fullName evidence="7">Ak1 protein</fullName>
    </submittedName>
</protein>
<dbReference type="InterPro" id="IPR051852">
    <property type="entry name" value="Alpha-type_PK"/>
</dbReference>
<dbReference type="GO" id="GO:0006508">
    <property type="term" value="P:proteolysis"/>
    <property type="evidence" value="ECO:0007669"/>
    <property type="project" value="InterPro"/>
</dbReference>
<sequence>MGNRIVVRKEPSQGVPFKYLFGEQEVNAQDHGLKKVEFDPKPFDGGKFRLAYKGKVFCKEEPSSTLNRARFLNCWTMRRDADRPYFPCIVKQFRRSHAQYAKEWDKDLTVLNKAQDLARKFNKDVRPPVKIQFAGAFLYQVYQPGAEYEQSGFFWPRLEKIADASVQKAEKVCVEPHFEGKFVKANCNNGYVGQFVDPSLGELSFHRTAQAFSHWTWTVTEGALLVCDLQGVMKEGDWQFTDPAIHDAAGTQLYGLTDLGPRGINAFFRTHTCNHICQHMKKPDAVIDIGLPAPIAHVGSTTFSFELVQVSSAVHDQQDFADILDHAHRGTCYAQAVATLVRHAERRIVGRNVEPHHVIADAIVKKHGTKGGCVEPVLNQVCPPRRLRWREVRADDAARCLQLGRAVLCGFHLSDKQWHSFSEFFRRFPSEVLGELPDPSKDVLSGHGCVLIGQDPSMWKAKNSWGDDFGDGGYFRISKKLLEQMQARFFDIFFVEEDLSAEDREAYKNWCRNSHLHTVSTSS</sequence>
<keyword evidence="8" id="KW-1185">Reference proteome</keyword>
<evidence type="ECO:0000256" key="5">
    <source>
        <dbReference type="ARBA" id="ARBA00022840"/>
    </source>
</evidence>
<organism evidence="7 8">
    <name type="scientific">Symbiodinium natans</name>
    <dbReference type="NCBI Taxonomy" id="878477"/>
    <lineage>
        <taxon>Eukaryota</taxon>
        <taxon>Sar</taxon>
        <taxon>Alveolata</taxon>
        <taxon>Dinophyceae</taxon>
        <taxon>Suessiales</taxon>
        <taxon>Symbiodiniaceae</taxon>
        <taxon>Symbiodinium</taxon>
    </lineage>
</organism>
<dbReference type="GO" id="GO:0008234">
    <property type="term" value="F:cysteine-type peptidase activity"/>
    <property type="evidence" value="ECO:0007669"/>
    <property type="project" value="InterPro"/>
</dbReference>
<dbReference type="SUPFAM" id="SSF56112">
    <property type="entry name" value="Protein kinase-like (PK-like)"/>
    <property type="match status" value="1"/>
</dbReference>
<comment type="caution">
    <text evidence="7">The sequence shown here is derived from an EMBL/GenBank/DDBJ whole genome shotgun (WGS) entry which is preliminary data.</text>
</comment>
<evidence type="ECO:0000256" key="1">
    <source>
        <dbReference type="ARBA" id="ARBA00022527"/>
    </source>
</evidence>
<dbReference type="PANTHER" id="PTHR45992:SF11">
    <property type="entry name" value="ALPHA-TYPE PROTEIN KINASE DOMAIN-CONTAINING PROTEIN"/>
    <property type="match status" value="1"/>
</dbReference>
<dbReference type="PANTHER" id="PTHR45992">
    <property type="entry name" value="EUKARYOTIC ELONGATION FACTOR 2 KINASE-RELATED"/>
    <property type="match status" value="1"/>
</dbReference>